<dbReference type="SUPFAM" id="SSF89733">
    <property type="entry name" value="L-sulfolactate dehydrogenase-like"/>
    <property type="match status" value="1"/>
</dbReference>
<dbReference type="InterPro" id="IPR043144">
    <property type="entry name" value="Mal/L-sulf/L-lact_DH-like_ah"/>
</dbReference>
<evidence type="ECO:0000256" key="2">
    <source>
        <dbReference type="ARBA" id="ARBA00023002"/>
    </source>
</evidence>
<accession>A0A1H3X8E9</accession>
<evidence type="ECO:0000256" key="1">
    <source>
        <dbReference type="ARBA" id="ARBA00006056"/>
    </source>
</evidence>
<dbReference type="GO" id="GO:0016491">
    <property type="term" value="F:oxidoreductase activity"/>
    <property type="evidence" value="ECO:0007669"/>
    <property type="project" value="UniProtKB-KW"/>
</dbReference>
<dbReference type="Gene3D" id="3.30.1370.60">
    <property type="entry name" value="Hypothetical oxidoreductase yiak, domain 2"/>
    <property type="match status" value="1"/>
</dbReference>
<name>A0A1H3X8E9_9GAMM</name>
<keyword evidence="5" id="KW-1185">Reference proteome</keyword>
<evidence type="ECO:0000313" key="4">
    <source>
        <dbReference type="EMBL" id="SDZ95695.1"/>
    </source>
</evidence>
<dbReference type="InterPro" id="IPR043143">
    <property type="entry name" value="Mal/L-sulf/L-lact_DH-like_NADP"/>
</dbReference>
<dbReference type="RefSeq" id="WP_091386437.1">
    <property type="nucleotide sequence ID" value="NZ_FNQO01000001.1"/>
</dbReference>
<dbReference type="AlphaFoldDB" id="A0A1H3X8E9"/>
<feature type="compositionally biased region" description="Basic and acidic residues" evidence="3">
    <location>
        <begin position="349"/>
        <end position="362"/>
    </location>
</feature>
<evidence type="ECO:0000256" key="3">
    <source>
        <dbReference type="SAM" id="MobiDB-lite"/>
    </source>
</evidence>
<gene>
    <name evidence="4" type="ORF">SAMN05216562_1406</name>
</gene>
<dbReference type="PANTHER" id="PTHR11091:SF0">
    <property type="entry name" value="MALATE DEHYDROGENASE"/>
    <property type="match status" value="1"/>
</dbReference>
<dbReference type="Proteomes" id="UP000198658">
    <property type="component" value="Unassembled WGS sequence"/>
</dbReference>
<dbReference type="Pfam" id="PF02615">
    <property type="entry name" value="Ldh_2"/>
    <property type="match status" value="1"/>
</dbReference>
<keyword evidence="2" id="KW-0560">Oxidoreductase</keyword>
<protein>
    <submittedName>
        <fullName evidence="4">L-lactate dehydrogenase</fullName>
    </submittedName>
</protein>
<dbReference type="EMBL" id="FNQO01000001">
    <property type="protein sequence ID" value="SDZ95695.1"/>
    <property type="molecule type" value="Genomic_DNA"/>
</dbReference>
<dbReference type="InterPro" id="IPR036111">
    <property type="entry name" value="Mal/L-sulfo/L-lacto_DH-like_sf"/>
</dbReference>
<proteinExistence type="inferred from homology"/>
<organism evidence="4 5">
    <name type="scientific">Microbulbifer marinus</name>
    <dbReference type="NCBI Taxonomy" id="658218"/>
    <lineage>
        <taxon>Bacteria</taxon>
        <taxon>Pseudomonadati</taxon>
        <taxon>Pseudomonadota</taxon>
        <taxon>Gammaproteobacteria</taxon>
        <taxon>Cellvibrionales</taxon>
        <taxon>Microbulbiferaceae</taxon>
        <taxon>Microbulbifer</taxon>
    </lineage>
</organism>
<evidence type="ECO:0000313" key="5">
    <source>
        <dbReference type="Proteomes" id="UP000198658"/>
    </source>
</evidence>
<sequence>MSKRYDAAELQQFASEMFQRAGLAAERAEVMAKVFLQADLLGFTTHGMNRVASNLGWLLDGESRKEGEPHLLTDRGNCFNWDADFLPGPWVLTLAIEQALQRVPEHGVVTATIRRSQHVACLAAYLPPIVEAGYVAILTCSTPAENTVSPQGSRDPLFSANPLAFAAPAGDYPLLFDISMSVTAGGYVARAQREGRKMPQPCLKDSEGNISDDPAAFKNGGSILPVGGADHGYKGAALSAMLEVLSMALGGYGRADTAAKDDDEANSVFLQIIDPQAFGSRADFLRQTVTLCDLWENSRSDSDSPVRVPGQRAWAARAQQLREGVELYPSIMEDLRPWAEKLGVPMPRPCDRTTAADKEGNS</sequence>
<dbReference type="STRING" id="658218.SAMN05216562_1406"/>
<comment type="similarity">
    <text evidence="1">Belongs to the LDH2/MDH2 oxidoreductase family.</text>
</comment>
<reference evidence="5" key="1">
    <citation type="submission" date="2016-10" db="EMBL/GenBank/DDBJ databases">
        <authorList>
            <person name="Varghese N."/>
            <person name="Submissions S."/>
        </authorList>
    </citation>
    <scope>NUCLEOTIDE SEQUENCE [LARGE SCALE GENOMIC DNA]</scope>
    <source>
        <strain evidence="5">CGMCC 1.10657</strain>
    </source>
</reference>
<dbReference type="InterPro" id="IPR003767">
    <property type="entry name" value="Malate/L-lactate_DH-like"/>
</dbReference>
<dbReference type="PANTHER" id="PTHR11091">
    <property type="entry name" value="OXIDOREDUCTASE-RELATED"/>
    <property type="match status" value="1"/>
</dbReference>
<feature type="region of interest" description="Disordered" evidence="3">
    <location>
        <begin position="342"/>
        <end position="362"/>
    </location>
</feature>
<dbReference type="Gene3D" id="1.10.1530.10">
    <property type="match status" value="1"/>
</dbReference>
<dbReference type="OrthoDB" id="9769447at2"/>